<accession>A0AAD4YUE4</accession>
<keyword evidence="2" id="KW-1185">Reference proteome</keyword>
<evidence type="ECO:0000313" key="1">
    <source>
        <dbReference type="EMBL" id="KAI5321726.1"/>
    </source>
</evidence>
<proteinExistence type="predicted"/>
<evidence type="ECO:0000313" key="2">
    <source>
        <dbReference type="Proteomes" id="UP001054821"/>
    </source>
</evidence>
<gene>
    <name evidence="1" type="ORF">L3X38_030797</name>
</gene>
<reference evidence="1 2" key="1">
    <citation type="journal article" date="2022" name="G3 (Bethesda)">
        <title>Whole-genome sequence and methylome profiling of the almond [Prunus dulcis (Mill.) D.A. Webb] cultivar 'Nonpareil'.</title>
        <authorList>
            <person name="D'Amico-Willman K.M."/>
            <person name="Ouma W.Z."/>
            <person name="Meulia T."/>
            <person name="Sideli G.M."/>
            <person name="Gradziel T.M."/>
            <person name="Fresnedo-Ramirez J."/>
        </authorList>
    </citation>
    <scope>NUCLEOTIDE SEQUENCE [LARGE SCALE GENOMIC DNA]</scope>
    <source>
        <strain evidence="1">Clone GOH B32 T37-40</strain>
    </source>
</reference>
<dbReference type="Proteomes" id="UP001054821">
    <property type="component" value="Chromosome 6"/>
</dbReference>
<organism evidence="1 2">
    <name type="scientific">Prunus dulcis</name>
    <name type="common">Almond</name>
    <name type="synonym">Amygdalus dulcis</name>
    <dbReference type="NCBI Taxonomy" id="3755"/>
    <lineage>
        <taxon>Eukaryota</taxon>
        <taxon>Viridiplantae</taxon>
        <taxon>Streptophyta</taxon>
        <taxon>Embryophyta</taxon>
        <taxon>Tracheophyta</taxon>
        <taxon>Spermatophyta</taxon>
        <taxon>Magnoliopsida</taxon>
        <taxon>eudicotyledons</taxon>
        <taxon>Gunneridae</taxon>
        <taxon>Pentapetalae</taxon>
        <taxon>rosids</taxon>
        <taxon>fabids</taxon>
        <taxon>Rosales</taxon>
        <taxon>Rosaceae</taxon>
        <taxon>Amygdaloideae</taxon>
        <taxon>Amygdaleae</taxon>
        <taxon>Prunus</taxon>
    </lineage>
</organism>
<dbReference type="AlphaFoldDB" id="A0AAD4YUE4"/>
<protein>
    <submittedName>
        <fullName evidence="1">Uncharacterized protein</fullName>
    </submittedName>
</protein>
<comment type="caution">
    <text evidence="1">The sequence shown here is derived from an EMBL/GenBank/DDBJ whole genome shotgun (WGS) entry which is preliminary data.</text>
</comment>
<sequence length="127" mass="13996">MASQLGDFEAKELNFNLVMGTKAKELQGIVQEVEPNKQTLIEEYDREMKSNEQRLGSIQKLVLEYSNAFESKIKDFNLLESGSAMGGGALGEGERRGWLQVTDVVFVSAAATVVMLDCVSPRESCDT</sequence>
<name>A0AAD4YUE4_PRUDU</name>
<dbReference type="EMBL" id="JAJFAZ020000006">
    <property type="protein sequence ID" value="KAI5321726.1"/>
    <property type="molecule type" value="Genomic_DNA"/>
</dbReference>